<dbReference type="EMBL" id="QNGE01003783">
    <property type="protein sequence ID" value="KAA3673618.1"/>
    <property type="molecule type" value="Genomic_DNA"/>
</dbReference>
<evidence type="ECO:0000313" key="2">
    <source>
        <dbReference type="Proteomes" id="UP000324629"/>
    </source>
</evidence>
<keyword evidence="2" id="KW-1185">Reference proteome</keyword>
<reference evidence="1 2" key="1">
    <citation type="journal article" date="2019" name="Gigascience">
        <title>Whole-genome sequence of the oriental lung fluke Paragonimus westermani.</title>
        <authorList>
            <person name="Oey H."/>
            <person name="Zakrzewski M."/>
            <person name="Narain K."/>
            <person name="Devi K.R."/>
            <person name="Agatsuma T."/>
            <person name="Nawaratna S."/>
            <person name="Gobert G.N."/>
            <person name="Jones M.K."/>
            <person name="Ragan M.A."/>
            <person name="McManus D.P."/>
            <person name="Krause L."/>
        </authorList>
    </citation>
    <scope>NUCLEOTIDE SEQUENCE [LARGE SCALE GENOMIC DNA]</scope>
    <source>
        <strain evidence="1 2">IND2009</strain>
    </source>
</reference>
<sequence>MLSKCVVREFHNVSIATTAQSARVFYSERCLRYLADVLRRANEVCPIEVDPHWSSVLSDSLLFWIIRAPCAGLKLTNLSPVKHSGCTPTASPLATHQKSSSPGPGSPVTVSTALCAIRATSNRIDEDLRYMREFSSLSSSWNPSISTLDGMIMSLMQTRPLSNSLLTEQLVHLAVLMLESVHWTDMAHWISDSFDPKVLYPQWIDLSSADIFPTGIRSKDRLVGFVETLVLLLVLLFQAAHKAHSKTKDLLRQTIESVSNSVHLGSVNDRCYAYILSHLVEPHMPAHCVLMPPTSMEGRLFGLLASAASMVASVEPTHITSPIPHIEHPTTNLYPSLSSLTISVVDSQSLIVLHRKRLTYVRKLINLLQCAWLRGQVPAVDLESLLAGPQDSLQSGESVANTTKVEQTMLGRFTQPVGSLLKKFVPLSLGGVNTASDVLTTKCEKNHSNRCLTVLTWLRIGNLLSELEAVAGSFASDAILSVNFKHVGELCQELIKLVVQCRSQDDDLTSLPYQSMGEQKRPNPFLGAVIHWFLGDLGGTLPPVVLPCSVVMPRSISAALSKPMCFTLLTLTASMNDACLVASVRLLEAVLWSLLSLAPSTVDPSERLTAVRELFQMDPRQSAEELLVWSNGLVHCCLREGCLLPLLALIHSKLTQFSNDLIGQQRILVADLLHWLNTVYLRKVVEGSVVQLNGFVLFLGFVLHATTVTFQTESQGNSAISSHVCCSAHPAWSIPTSDTSYQSTICPVAENVSRFLVTLSGLHKNLLKLKISDQQSAAQLSRLLLFVSFIGSLLEAWLGESPS</sequence>
<dbReference type="Proteomes" id="UP000324629">
    <property type="component" value="Unassembled WGS sequence"/>
</dbReference>
<proteinExistence type="predicted"/>
<evidence type="ECO:0000313" key="1">
    <source>
        <dbReference type="EMBL" id="KAA3673618.1"/>
    </source>
</evidence>
<feature type="non-terminal residue" evidence="1">
    <location>
        <position position="803"/>
    </location>
</feature>
<accession>A0A5J4NEC4</accession>
<dbReference type="AlphaFoldDB" id="A0A5J4NEC4"/>
<gene>
    <name evidence="1" type="ORF">DEA37_0008263</name>
</gene>
<name>A0A5J4NEC4_9TREM</name>
<comment type="caution">
    <text evidence="1">The sequence shown here is derived from an EMBL/GenBank/DDBJ whole genome shotgun (WGS) entry which is preliminary data.</text>
</comment>
<organism evidence="1 2">
    <name type="scientific">Paragonimus westermani</name>
    <dbReference type="NCBI Taxonomy" id="34504"/>
    <lineage>
        <taxon>Eukaryota</taxon>
        <taxon>Metazoa</taxon>
        <taxon>Spiralia</taxon>
        <taxon>Lophotrochozoa</taxon>
        <taxon>Platyhelminthes</taxon>
        <taxon>Trematoda</taxon>
        <taxon>Digenea</taxon>
        <taxon>Plagiorchiida</taxon>
        <taxon>Troglotremata</taxon>
        <taxon>Troglotrematidae</taxon>
        <taxon>Paragonimus</taxon>
    </lineage>
</organism>
<protein>
    <submittedName>
        <fullName evidence="1">Uncharacterized protein</fullName>
    </submittedName>
</protein>